<proteinExistence type="predicted"/>
<dbReference type="Proteomes" id="UP000198901">
    <property type="component" value="Unassembled WGS sequence"/>
</dbReference>
<evidence type="ECO:0000313" key="2">
    <source>
        <dbReference type="EMBL" id="SDM70648.1"/>
    </source>
</evidence>
<keyword evidence="1" id="KW-0732">Signal</keyword>
<protein>
    <recommendedName>
        <fullName evidence="4">Por secretion system C-terminal sorting domain-containing protein</fullName>
    </recommendedName>
</protein>
<dbReference type="AlphaFoldDB" id="A0A1G9VEG5"/>
<gene>
    <name evidence="2" type="ORF">SAMN04488090_4081</name>
</gene>
<organism evidence="2 3">
    <name type="scientific">Siphonobacter aquaeclarae</name>
    <dbReference type="NCBI Taxonomy" id="563176"/>
    <lineage>
        <taxon>Bacteria</taxon>
        <taxon>Pseudomonadati</taxon>
        <taxon>Bacteroidota</taxon>
        <taxon>Cytophagia</taxon>
        <taxon>Cytophagales</taxon>
        <taxon>Cytophagaceae</taxon>
        <taxon>Siphonobacter</taxon>
    </lineage>
</organism>
<evidence type="ECO:0008006" key="4">
    <source>
        <dbReference type="Google" id="ProtNLM"/>
    </source>
</evidence>
<name>A0A1G9VEG5_9BACT</name>
<evidence type="ECO:0000256" key="1">
    <source>
        <dbReference type="SAM" id="SignalP"/>
    </source>
</evidence>
<accession>A0A1G9VEG5</accession>
<keyword evidence="3" id="KW-1185">Reference proteome</keyword>
<dbReference type="EMBL" id="FNGS01000008">
    <property type="protein sequence ID" value="SDM70648.1"/>
    <property type="molecule type" value="Genomic_DNA"/>
</dbReference>
<sequence length="139" mass="15025">MTIMKSIIRSFALVLALGASVLTASAAHDPETGKAAGDFQSNVFKSKNATKFYCFVDKVVGKSLTITLRDENNRILNEQFVSKNATHVAQLIDLSQLEDGNYSLSISDANKMVVHPVRIATASAVKYIYVSEDAAPATK</sequence>
<reference evidence="2 3" key="1">
    <citation type="submission" date="2016-10" db="EMBL/GenBank/DDBJ databases">
        <authorList>
            <person name="de Groot N.N."/>
        </authorList>
    </citation>
    <scope>NUCLEOTIDE SEQUENCE [LARGE SCALE GENOMIC DNA]</scope>
    <source>
        <strain evidence="2 3">DSM 21668</strain>
    </source>
</reference>
<feature type="chain" id="PRO_5011609615" description="Por secretion system C-terminal sorting domain-containing protein" evidence="1">
    <location>
        <begin position="27"/>
        <end position="139"/>
    </location>
</feature>
<feature type="signal peptide" evidence="1">
    <location>
        <begin position="1"/>
        <end position="26"/>
    </location>
</feature>
<evidence type="ECO:0000313" key="3">
    <source>
        <dbReference type="Proteomes" id="UP000198901"/>
    </source>
</evidence>